<accession>A0A4P6V189</accession>
<reference evidence="3 4" key="1">
    <citation type="journal article" date="2017" name="Int. J. Syst. Evol. Microbiol.">
        <title>Roseitalea porphyridii gen. nov., sp. nov., isolated from a red alga, and reclassification of Hoeflea suaedae Chung et al. 2013 as Pseudohoeflea suaedae gen. nov., comb. nov.</title>
        <authorList>
            <person name="Hyeon J.W."/>
            <person name="Jeong S.E."/>
            <person name="Baek K."/>
            <person name="Jeon C.O."/>
        </authorList>
    </citation>
    <scope>NUCLEOTIDE SEQUENCE [LARGE SCALE GENOMIC DNA]</scope>
    <source>
        <strain evidence="3 4">MA7-20</strain>
    </source>
</reference>
<feature type="domain" description="Helicase/UvrB N-terminal" evidence="2">
    <location>
        <begin position="117"/>
        <end position="305"/>
    </location>
</feature>
<feature type="compositionally biased region" description="Basic and acidic residues" evidence="1">
    <location>
        <begin position="29"/>
        <end position="40"/>
    </location>
</feature>
<dbReference type="GO" id="GO:0005524">
    <property type="term" value="F:ATP binding"/>
    <property type="evidence" value="ECO:0007669"/>
    <property type="project" value="InterPro"/>
</dbReference>
<protein>
    <submittedName>
        <fullName evidence="3">Restriction endonuclease</fullName>
    </submittedName>
</protein>
<name>A0A4P6V189_9HYPH</name>
<dbReference type="KEGG" id="rpod:E0E05_05725"/>
<proteinExistence type="predicted"/>
<dbReference type="PANTHER" id="PTHR47396">
    <property type="entry name" value="TYPE I RESTRICTION ENZYME ECOKI R PROTEIN"/>
    <property type="match status" value="1"/>
</dbReference>
<evidence type="ECO:0000256" key="1">
    <source>
        <dbReference type="SAM" id="MobiDB-lite"/>
    </source>
</evidence>
<dbReference type="AlphaFoldDB" id="A0A4P6V189"/>
<dbReference type="GO" id="GO:0004519">
    <property type="term" value="F:endonuclease activity"/>
    <property type="evidence" value="ECO:0007669"/>
    <property type="project" value="UniProtKB-KW"/>
</dbReference>
<dbReference type="Gene3D" id="3.40.50.300">
    <property type="entry name" value="P-loop containing nucleotide triphosphate hydrolases"/>
    <property type="match status" value="1"/>
</dbReference>
<dbReference type="Pfam" id="PF04851">
    <property type="entry name" value="ResIII"/>
    <property type="match status" value="1"/>
</dbReference>
<dbReference type="NCBIfam" id="NF046055">
    <property type="entry name" value="restr_BPTD_3080"/>
    <property type="match status" value="1"/>
</dbReference>
<gene>
    <name evidence="3" type="ORF">E0E05_05725</name>
</gene>
<feature type="compositionally biased region" description="Polar residues" evidence="1">
    <location>
        <begin position="1"/>
        <end position="18"/>
    </location>
</feature>
<dbReference type="InterPro" id="IPR006935">
    <property type="entry name" value="Helicase/UvrB_N"/>
</dbReference>
<keyword evidence="4" id="KW-1185">Reference proteome</keyword>
<dbReference type="GO" id="GO:0003677">
    <property type="term" value="F:DNA binding"/>
    <property type="evidence" value="ECO:0007669"/>
    <property type="project" value="InterPro"/>
</dbReference>
<dbReference type="PANTHER" id="PTHR47396:SF1">
    <property type="entry name" value="ATP-DEPENDENT HELICASE IRC3-RELATED"/>
    <property type="match status" value="1"/>
</dbReference>
<keyword evidence="3" id="KW-0540">Nuclease</keyword>
<dbReference type="Proteomes" id="UP000293719">
    <property type="component" value="Chromosome"/>
</dbReference>
<evidence type="ECO:0000313" key="4">
    <source>
        <dbReference type="Proteomes" id="UP000293719"/>
    </source>
</evidence>
<dbReference type="InterPro" id="IPR027417">
    <property type="entry name" value="P-loop_NTPase"/>
</dbReference>
<sequence length="1018" mass="114380">MSSFEQSPILNTPFSEPTSHWVLDSKGQPTRDVRQGRRDPGYVVPVAAPRRSNNQDELNLGADKIATQNTLVKLVRPEVDRWRALPPSKWNVTPETERLLRWWRDRSVREFPFFFCQLEAVETIIWLTEVAPKSYREELIVANDTANPGLFRIAAKMATGSGKTTVMALLIAWQAINAARRPTSSRFTRGFLLIAPGITIRDRLRVLQPEENGNYFEDPKRRIVPPEMLGDLRKARVVVTNYHAFQLRETMAVKPEARKLLADRGEEPKKFLETEGQMIHRVAGKLMGLKRVIVLNDEAHHCYREKPGDSEERELDSEEADEAKKNNEAARVWISGVEAVSRKLGVQAVYDLSATPFFLRGSGYPEGTLFPWVVSDFTLMDAIECGIVKTPRLPVLDDAVSGDMPKYRALYANLPKNALPKKGRRKTANELDPEELPELLRGALEALYRHYETTFDEWEDAGIDRPPVFIVVANNTATSKLIYDFISGYERSQTVGDQTTSRLVEGKLKLFSNVHENGGWRDRPRTVLLDSEALEAGDSLPDDFRKAAAQEIEEFRAEVARRDGAAAAEKLADAQILREVMNTVGQTGKLGGDIRCVVSVSMLTEGWDANTVSHILGVRAFGTQLLCEQVVGRGLRRVSYTPGADGKLLPEYADVLGVPFDFTQSPSPAKITPPPRMTRVRALPERAACEIRFPNISGYRVAYPPGPLVANFTDDSKLTVTPDDIPTTTDVEPIVGEGIELTLDNYETQRMKSVYYAVAGYTLRRYIREDSKPKAFTPGEEPDRSPAPEIPLHRFGELLKITERWFDECLTCYGQNREAMKRLFLWRPLAQKAAERIARACAPSSAQEFVRAIPNPYNEEGSTRFVDFATSKADLFKTDPNLCHVEFVVADQDWEKAFAEAIERELSDVCRAYVKNHNLGFEVPYEYRGETHRYRPDYILSLDDGHGPDNPLNLVVEVKGRRGEPDAAKADTMATRWVPGVNALGRFGRWAFVEFDNPYTFAGGVRGLLIAGQSKVAA</sequence>
<dbReference type="GO" id="GO:0016787">
    <property type="term" value="F:hydrolase activity"/>
    <property type="evidence" value="ECO:0007669"/>
    <property type="project" value="InterPro"/>
</dbReference>
<keyword evidence="3" id="KW-0255">Endonuclease</keyword>
<dbReference type="RefSeq" id="WP_131615842.1">
    <property type="nucleotide sequence ID" value="NZ_CP036532.1"/>
</dbReference>
<dbReference type="SUPFAM" id="SSF52540">
    <property type="entry name" value="P-loop containing nucleoside triphosphate hydrolases"/>
    <property type="match status" value="2"/>
</dbReference>
<keyword evidence="3" id="KW-0378">Hydrolase</keyword>
<dbReference type="EMBL" id="CP036532">
    <property type="protein sequence ID" value="QBK30140.1"/>
    <property type="molecule type" value="Genomic_DNA"/>
</dbReference>
<dbReference type="REBASE" id="303656">
    <property type="entry name" value="RpoMA720ORF5710P"/>
</dbReference>
<evidence type="ECO:0000313" key="3">
    <source>
        <dbReference type="EMBL" id="QBK30140.1"/>
    </source>
</evidence>
<organism evidence="3 4">
    <name type="scientific">Roseitalea porphyridii</name>
    <dbReference type="NCBI Taxonomy" id="1852022"/>
    <lineage>
        <taxon>Bacteria</taxon>
        <taxon>Pseudomonadati</taxon>
        <taxon>Pseudomonadota</taxon>
        <taxon>Alphaproteobacteria</taxon>
        <taxon>Hyphomicrobiales</taxon>
        <taxon>Ahrensiaceae</taxon>
        <taxon>Roseitalea</taxon>
    </lineage>
</organism>
<evidence type="ECO:0000259" key="2">
    <source>
        <dbReference type="Pfam" id="PF04851"/>
    </source>
</evidence>
<dbReference type="GO" id="GO:0005829">
    <property type="term" value="C:cytosol"/>
    <property type="evidence" value="ECO:0007669"/>
    <property type="project" value="TreeGrafter"/>
</dbReference>
<dbReference type="GeneID" id="90766790"/>
<feature type="region of interest" description="Disordered" evidence="1">
    <location>
        <begin position="1"/>
        <end position="40"/>
    </location>
</feature>
<dbReference type="InterPro" id="IPR050742">
    <property type="entry name" value="Helicase_Restrict-Modif_Enz"/>
</dbReference>